<evidence type="ECO:0000256" key="7">
    <source>
        <dbReference type="HAMAP-Rule" id="MF_00607"/>
    </source>
</evidence>
<comment type="subcellular location">
    <subcellularLocation>
        <location evidence="7">Cytoplasm</location>
    </subcellularLocation>
</comment>
<evidence type="ECO:0000256" key="2">
    <source>
        <dbReference type="ARBA" id="ARBA00022552"/>
    </source>
</evidence>
<comment type="function">
    <text evidence="7">Specifically dimethylates two adjacent adenosines (A1518 and A1519) in the loop of a conserved hairpin near the 3'-end of 16S rRNA in the 30S particle. May play a critical role in biogenesis of 30S subunits.</text>
</comment>
<evidence type="ECO:0000256" key="8">
    <source>
        <dbReference type="PROSITE-ProRule" id="PRU01026"/>
    </source>
</evidence>
<dbReference type="SMART" id="SM00650">
    <property type="entry name" value="rADc"/>
    <property type="match status" value="1"/>
</dbReference>
<dbReference type="SUPFAM" id="SSF53335">
    <property type="entry name" value="S-adenosyl-L-methionine-dependent methyltransferases"/>
    <property type="match status" value="1"/>
</dbReference>
<dbReference type="GO" id="GO:0052908">
    <property type="term" value="F:16S rRNA (adenine(1518)-N(6)/adenine(1519)-N(6))-dimethyltransferase activity"/>
    <property type="evidence" value="ECO:0007669"/>
    <property type="project" value="UniProtKB-EC"/>
</dbReference>
<keyword evidence="6 7" id="KW-0694">RNA-binding</keyword>
<protein>
    <recommendedName>
        <fullName evidence="7">Ribosomal RNA small subunit methyltransferase A</fullName>
        <ecNumber evidence="7">2.1.1.182</ecNumber>
    </recommendedName>
    <alternativeName>
        <fullName evidence="7">16S rRNA (adenine(1518)-N(6)/adenine(1519)-N(6))-dimethyltransferase</fullName>
    </alternativeName>
    <alternativeName>
        <fullName evidence="7">16S rRNA dimethyladenosine transferase</fullName>
    </alternativeName>
    <alternativeName>
        <fullName evidence="7">16S rRNA dimethylase</fullName>
    </alternativeName>
    <alternativeName>
        <fullName evidence="7">S-adenosylmethionine-6-N', N'-adenosyl(rRNA) dimethyltransferase</fullName>
    </alternativeName>
</protein>
<proteinExistence type="inferred from homology"/>
<evidence type="ECO:0000256" key="5">
    <source>
        <dbReference type="ARBA" id="ARBA00022691"/>
    </source>
</evidence>
<dbReference type="NCBIfam" id="TIGR00755">
    <property type="entry name" value="ksgA"/>
    <property type="match status" value="1"/>
</dbReference>
<keyword evidence="4 7" id="KW-0808">Transferase</keyword>
<evidence type="ECO:0000313" key="11">
    <source>
        <dbReference type="EMBL" id="MBD2502634.1"/>
    </source>
</evidence>
<dbReference type="InterPro" id="IPR001737">
    <property type="entry name" value="KsgA/Erm"/>
</dbReference>
<keyword evidence="3 7" id="KW-0489">Methyltransferase</keyword>
<dbReference type="PANTHER" id="PTHR11727">
    <property type="entry name" value="DIMETHYLADENOSINE TRANSFERASE"/>
    <property type="match status" value="1"/>
</dbReference>
<keyword evidence="1 7" id="KW-0963">Cytoplasm</keyword>
<evidence type="ECO:0000259" key="10">
    <source>
        <dbReference type="SMART" id="SM00650"/>
    </source>
</evidence>
<dbReference type="InterPro" id="IPR023165">
    <property type="entry name" value="rRNA_Ade_diMease-like_C"/>
</dbReference>
<dbReference type="Gene3D" id="3.40.50.150">
    <property type="entry name" value="Vaccinia Virus protein VP39"/>
    <property type="match status" value="1"/>
</dbReference>
<dbReference type="RefSeq" id="WP_190475078.1">
    <property type="nucleotide sequence ID" value="NZ_JACJSG010000026.1"/>
</dbReference>
<keyword evidence="12" id="KW-1185">Reference proteome</keyword>
<keyword evidence="2 7" id="KW-0698">rRNA processing</keyword>
<dbReference type="PROSITE" id="PS51689">
    <property type="entry name" value="SAM_RNA_A_N6_MT"/>
    <property type="match status" value="1"/>
</dbReference>
<evidence type="ECO:0000256" key="1">
    <source>
        <dbReference type="ARBA" id="ARBA00022490"/>
    </source>
</evidence>
<feature type="region of interest" description="Disordered" evidence="9">
    <location>
        <begin position="269"/>
        <end position="291"/>
    </location>
</feature>
<reference evidence="11 12" key="1">
    <citation type="journal article" date="2020" name="ISME J.">
        <title>Comparative genomics reveals insights into cyanobacterial evolution and habitat adaptation.</title>
        <authorList>
            <person name="Chen M.Y."/>
            <person name="Teng W.K."/>
            <person name="Zhao L."/>
            <person name="Hu C.X."/>
            <person name="Zhou Y.K."/>
            <person name="Han B.P."/>
            <person name="Song L.R."/>
            <person name="Shu W.S."/>
        </authorList>
    </citation>
    <scope>NUCLEOTIDE SEQUENCE [LARGE SCALE GENOMIC DNA]</scope>
    <source>
        <strain evidence="11 12">FACHB-119</strain>
    </source>
</reference>
<keyword evidence="5 7" id="KW-0949">S-adenosyl-L-methionine</keyword>
<feature type="binding site" evidence="7 8">
    <location>
        <position position="109"/>
    </location>
    <ligand>
        <name>S-adenosyl-L-methionine</name>
        <dbReference type="ChEBI" id="CHEBI:59789"/>
    </ligand>
</feature>
<dbReference type="Proteomes" id="UP000661112">
    <property type="component" value="Unassembled WGS sequence"/>
</dbReference>
<dbReference type="InterPro" id="IPR029063">
    <property type="entry name" value="SAM-dependent_MTases_sf"/>
</dbReference>
<gene>
    <name evidence="7 11" type="primary">rsmA</name>
    <name evidence="7" type="synonym">ksgA</name>
    <name evidence="11" type="ORF">H6G83_18820</name>
</gene>
<evidence type="ECO:0000313" key="12">
    <source>
        <dbReference type="Proteomes" id="UP000661112"/>
    </source>
</evidence>
<comment type="caution">
    <text evidence="11">The sequence shown here is derived from an EMBL/GenBank/DDBJ whole genome shotgun (WGS) entry which is preliminary data.</text>
</comment>
<comment type="similarity">
    <text evidence="7">Belongs to the class I-like SAM-binding methyltransferase superfamily. rRNA adenine N(6)-methyltransferase family. RsmA subfamily.</text>
</comment>
<dbReference type="InterPro" id="IPR020598">
    <property type="entry name" value="rRNA_Ade_methylase_Trfase_N"/>
</dbReference>
<feature type="binding site" evidence="7 8">
    <location>
        <position position="59"/>
    </location>
    <ligand>
        <name>S-adenosyl-L-methionine</name>
        <dbReference type="ChEBI" id="CHEBI:59789"/>
    </ligand>
</feature>
<dbReference type="PROSITE" id="PS01131">
    <property type="entry name" value="RRNA_A_DIMETH"/>
    <property type="match status" value="1"/>
</dbReference>
<accession>A0ABR8D660</accession>
<dbReference type="CDD" id="cd02440">
    <property type="entry name" value="AdoMet_MTases"/>
    <property type="match status" value="1"/>
</dbReference>
<dbReference type="EC" id="2.1.1.182" evidence="7"/>
<feature type="compositionally biased region" description="Acidic residues" evidence="9">
    <location>
        <begin position="278"/>
        <end position="291"/>
    </location>
</feature>
<dbReference type="EMBL" id="JACJSG010000026">
    <property type="protein sequence ID" value="MBD2502634.1"/>
    <property type="molecule type" value="Genomic_DNA"/>
</dbReference>
<feature type="binding site" evidence="7 8">
    <location>
        <position position="11"/>
    </location>
    <ligand>
        <name>S-adenosyl-L-methionine</name>
        <dbReference type="ChEBI" id="CHEBI:59789"/>
    </ligand>
</feature>
<dbReference type="PANTHER" id="PTHR11727:SF7">
    <property type="entry name" value="DIMETHYLADENOSINE TRANSFERASE-RELATED"/>
    <property type="match status" value="1"/>
</dbReference>
<dbReference type="Gene3D" id="1.10.8.100">
    <property type="entry name" value="Ribosomal RNA adenine dimethylase-like, domain 2"/>
    <property type="match status" value="1"/>
</dbReference>
<dbReference type="HAMAP" id="MF_00607">
    <property type="entry name" value="16SrRNA_methyltr_A"/>
    <property type="match status" value="1"/>
</dbReference>
<evidence type="ECO:0000256" key="6">
    <source>
        <dbReference type="ARBA" id="ARBA00022884"/>
    </source>
</evidence>
<dbReference type="InterPro" id="IPR011530">
    <property type="entry name" value="rRNA_adenine_dimethylase"/>
</dbReference>
<evidence type="ECO:0000256" key="9">
    <source>
        <dbReference type="SAM" id="MobiDB-lite"/>
    </source>
</evidence>
<dbReference type="Pfam" id="PF00398">
    <property type="entry name" value="RrnaAD"/>
    <property type="match status" value="1"/>
</dbReference>
<feature type="binding site" evidence="7 8">
    <location>
        <position position="84"/>
    </location>
    <ligand>
        <name>S-adenosyl-L-methionine</name>
        <dbReference type="ChEBI" id="CHEBI:59789"/>
    </ligand>
</feature>
<name>A0ABR8D660_9NOST</name>
<sequence>MVRPRRVFAQHWLKSDKVLDAIVKAADCSTNDRILEIGPGTGILTRRLLPLVKSLVAVEIDRDLCELLAKQLGKKENFLLLQGDFLTLDLAANLGAFPQFQQQNKVVANIPYNITGPIIEKLLGTIANPNPEPFDAIVLLIQKEVAERLYAKAGSRSFGALSVRVQYLADCELICHVPASAFYPPPKVDSAVVRLRPRQIEIPAQEPKRLENLVKLGFSAKRKMLRNNLQSVVERDRLTQLMEQLNIDPQARAEDISTQQWVELANLVGVGSRGSGGDEGDEGDEGVGEKS</sequence>
<dbReference type="InterPro" id="IPR020596">
    <property type="entry name" value="rRNA_Ade_Mease_Trfase_CS"/>
</dbReference>
<evidence type="ECO:0000256" key="3">
    <source>
        <dbReference type="ARBA" id="ARBA00022603"/>
    </source>
</evidence>
<evidence type="ECO:0000256" key="4">
    <source>
        <dbReference type="ARBA" id="ARBA00022679"/>
    </source>
</evidence>
<feature type="binding site" evidence="7 8">
    <location>
        <position position="38"/>
    </location>
    <ligand>
        <name>S-adenosyl-L-methionine</name>
        <dbReference type="ChEBI" id="CHEBI:59789"/>
    </ligand>
</feature>
<organism evidence="11 12">
    <name type="scientific">Anabaena azotica FACHB-119</name>
    <dbReference type="NCBI Taxonomy" id="947527"/>
    <lineage>
        <taxon>Bacteria</taxon>
        <taxon>Bacillati</taxon>
        <taxon>Cyanobacteriota</taxon>
        <taxon>Cyanophyceae</taxon>
        <taxon>Nostocales</taxon>
        <taxon>Nostocaceae</taxon>
        <taxon>Anabaena</taxon>
        <taxon>Anabaena azotica</taxon>
    </lineage>
</organism>
<comment type="catalytic activity">
    <reaction evidence="7">
        <text>adenosine(1518)/adenosine(1519) in 16S rRNA + 4 S-adenosyl-L-methionine = N(6)-dimethyladenosine(1518)/N(6)-dimethyladenosine(1519) in 16S rRNA + 4 S-adenosyl-L-homocysteine + 4 H(+)</text>
        <dbReference type="Rhea" id="RHEA:19609"/>
        <dbReference type="Rhea" id="RHEA-COMP:10232"/>
        <dbReference type="Rhea" id="RHEA-COMP:10233"/>
        <dbReference type="ChEBI" id="CHEBI:15378"/>
        <dbReference type="ChEBI" id="CHEBI:57856"/>
        <dbReference type="ChEBI" id="CHEBI:59789"/>
        <dbReference type="ChEBI" id="CHEBI:74411"/>
        <dbReference type="ChEBI" id="CHEBI:74493"/>
        <dbReference type="EC" id="2.1.1.182"/>
    </reaction>
</comment>
<feature type="domain" description="Ribosomal RNA adenine methylase transferase N-terminal" evidence="10">
    <location>
        <begin position="18"/>
        <end position="199"/>
    </location>
</feature>
<feature type="binding site" evidence="7 8">
    <location>
        <position position="13"/>
    </location>
    <ligand>
        <name>S-adenosyl-L-methionine</name>
        <dbReference type="ChEBI" id="CHEBI:59789"/>
    </ligand>
</feature>